<organism evidence="1 2">
    <name type="scientific">Sphingomonas insulae</name>
    <dbReference type="NCBI Taxonomy" id="424800"/>
    <lineage>
        <taxon>Bacteria</taxon>
        <taxon>Pseudomonadati</taxon>
        <taxon>Pseudomonadota</taxon>
        <taxon>Alphaproteobacteria</taxon>
        <taxon>Sphingomonadales</taxon>
        <taxon>Sphingomonadaceae</taxon>
        <taxon>Sphingomonas</taxon>
    </lineage>
</organism>
<accession>A0ABN1HPI2</accession>
<reference evidence="1 2" key="1">
    <citation type="journal article" date="2019" name="Int. J. Syst. Evol. Microbiol.">
        <title>The Global Catalogue of Microorganisms (GCM) 10K type strain sequencing project: providing services to taxonomists for standard genome sequencing and annotation.</title>
        <authorList>
            <consortium name="The Broad Institute Genomics Platform"/>
            <consortium name="The Broad Institute Genome Sequencing Center for Infectious Disease"/>
            <person name="Wu L."/>
            <person name="Ma J."/>
        </authorList>
    </citation>
    <scope>NUCLEOTIDE SEQUENCE [LARGE SCALE GENOMIC DNA]</scope>
    <source>
        <strain evidence="1 2">JCM 14603</strain>
    </source>
</reference>
<dbReference type="RefSeq" id="WP_163956484.1">
    <property type="nucleotide sequence ID" value="NZ_BAAAES010000005.1"/>
</dbReference>
<evidence type="ECO:0000313" key="2">
    <source>
        <dbReference type="Proteomes" id="UP001500238"/>
    </source>
</evidence>
<evidence type="ECO:0000313" key="1">
    <source>
        <dbReference type="EMBL" id="GAA0661706.1"/>
    </source>
</evidence>
<comment type="caution">
    <text evidence="1">The sequence shown here is derived from an EMBL/GenBank/DDBJ whole genome shotgun (WGS) entry which is preliminary data.</text>
</comment>
<proteinExistence type="predicted"/>
<sequence>MAEVDRQENRASAVFIFNHRFERNIEKLDEIYGERFPKRTYLMPFARSERADVCRITESSWQFSGHVAQGAASFIDDEATHYVFISDDLILNPRIDAWNIACKLDLDASTGYIKSLAPLDSVRYQWHRSLPASIALRRNGDGFDWRAELPPEDEARAKFAGMGLQDHPSKMRSLSEAKHALTKLLPAAGYLAAPWAVKLHGKPSDYPLLMGYADFFVVPAEAIRRFTHYCGVFAALDIFAEVAVPTALALAVDRVKTELKPGERFNDPLAARQPDFAWQGIEFWDPAETPVFAARFGNDRDRLMKEFPDEYLYVHPVKLSQWR</sequence>
<dbReference type="EMBL" id="BAAAES010000005">
    <property type="protein sequence ID" value="GAA0661706.1"/>
    <property type="molecule type" value="Genomic_DNA"/>
</dbReference>
<name>A0ABN1HPI2_9SPHN</name>
<dbReference type="Proteomes" id="UP001500238">
    <property type="component" value="Unassembled WGS sequence"/>
</dbReference>
<keyword evidence="2" id="KW-1185">Reference proteome</keyword>
<protein>
    <submittedName>
        <fullName evidence="1">Uncharacterized protein</fullName>
    </submittedName>
</protein>
<gene>
    <name evidence="1" type="ORF">GCM10009102_08160</name>
</gene>